<dbReference type="RefSeq" id="WP_342301291.1">
    <property type="nucleotide sequence ID" value="NZ_JBCEVZ010000090.1"/>
</dbReference>
<protein>
    <submittedName>
        <fullName evidence="1">Uncharacterized protein</fullName>
    </submittedName>
</protein>
<comment type="caution">
    <text evidence="1">The sequence shown here is derived from an EMBL/GenBank/DDBJ whole genome shotgun (WGS) entry which is preliminary data.</text>
</comment>
<gene>
    <name evidence="1" type="ORF">AAFH49_21035</name>
</gene>
<reference evidence="1 2" key="1">
    <citation type="journal article" date="2018" name="Arch. Microbiol.">
        <title>Hymenobacter segetis sp. nov., isolated from soil.</title>
        <authorList>
            <person name="Ten L.N."/>
            <person name="Lim S.J."/>
            <person name="Kim B.O."/>
            <person name="Kang I.K."/>
            <person name="Jung H.Y."/>
        </authorList>
    </citation>
    <scope>NUCLEOTIDE SEQUENCE [LARGE SCALE GENOMIC DNA]</scope>
    <source>
        <strain evidence="1 2">S7-3-11</strain>
    </source>
</reference>
<evidence type="ECO:0000313" key="2">
    <source>
        <dbReference type="Proteomes" id="UP001479606"/>
    </source>
</evidence>
<name>A0ABU9M5H5_9BACT</name>
<sequence>MEPKATPKPRKAPLLAANDLLLADQATSAVKYWDGQPWLTLRYTNAAAFKKMTGDYVAAVDSRQQAGTARPIDADELLELDAKIEANLYRVKARLVDKYDKKKALAYYPTLGIIKDGAAYLIDRDRTRRAAALNTLLAGLTSEKIDDGDHGTAFWKPIAKRYNELVGHLTDTNGEISKAVATKDTLRAQIEQVLSSLAKVLDANYPDDKEYKAELRAAGFQREKYR</sequence>
<evidence type="ECO:0000313" key="1">
    <source>
        <dbReference type="EMBL" id="MEL5996708.1"/>
    </source>
</evidence>
<keyword evidence="2" id="KW-1185">Reference proteome</keyword>
<organism evidence="1 2">
    <name type="scientific">Hymenobacter segetis</name>
    <dbReference type="NCBI Taxonomy" id="2025509"/>
    <lineage>
        <taxon>Bacteria</taxon>
        <taxon>Pseudomonadati</taxon>
        <taxon>Bacteroidota</taxon>
        <taxon>Cytophagia</taxon>
        <taxon>Cytophagales</taxon>
        <taxon>Hymenobacteraceae</taxon>
        <taxon>Hymenobacter</taxon>
    </lineage>
</organism>
<dbReference type="EMBL" id="JBCEVZ010000090">
    <property type="protein sequence ID" value="MEL5996708.1"/>
    <property type="molecule type" value="Genomic_DNA"/>
</dbReference>
<accession>A0ABU9M5H5</accession>
<dbReference type="Proteomes" id="UP001479606">
    <property type="component" value="Unassembled WGS sequence"/>
</dbReference>
<proteinExistence type="predicted"/>